<evidence type="ECO:0000256" key="12">
    <source>
        <dbReference type="ARBA" id="ARBA00049086"/>
    </source>
</evidence>
<dbReference type="EC" id="2.1.1.319" evidence="3"/>
<dbReference type="OrthoDB" id="7848332at2759"/>
<keyword evidence="6 13" id="KW-0808">Transferase</keyword>
<evidence type="ECO:0000256" key="3">
    <source>
        <dbReference type="ARBA" id="ARBA00011925"/>
    </source>
</evidence>
<dbReference type="AlphaFoldDB" id="A0A1Y1HZY4"/>
<keyword evidence="7 13" id="KW-0949">S-adenosyl-L-methionine</keyword>
<evidence type="ECO:0000256" key="2">
    <source>
        <dbReference type="ARBA" id="ARBA00004496"/>
    </source>
</evidence>
<feature type="compositionally biased region" description="Low complexity" evidence="14">
    <location>
        <begin position="543"/>
        <end position="564"/>
    </location>
</feature>
<keyword evidence="10" id="KW-0804">Transcription</keyword>
<evidence type="ECO:0000259" key="15">
    <source>
        <dbReference type="Pfam" id="PF22528"/>
    </source>
</evidence>
<dbReference type="GO" id="GO:0006338">
    <property type="term" value="P:chromatin remodeling"/>
    <property type="evidence" value="ECO:0000318"/>
    <property type="project" value="GO_Central"/>
</dbReference>
<dbReference type="GO" id="GO:0035241">
    <property type="term" value="F:protein-arginine omega-N monomethyltransferase activity"/>
    <property type="evidence" value="ECO:0007669"/>
    <property type="project" value="UniProtKB-ARBA"/>
</dbReference>
<dbReference type="Pfam" id="PF06325">
    <property type="entry name" value="PrmA"/>
    <property type="match status" value="1"/>
</dbReference>
<keyword evidence="8" id="KW-0156">Chromatin regulator</keyword>
<dbReference type="CDD" id="cd02440">
    <property type="entry name" value="AdoMet_MTases"/>
    <property type="match status" value="1"/>
</dbReference>
<evidence type="ECO:0000256" key="1">
    <source>
        <dbReference type="ARBA" id="ARBA00004123"/>
    </source>
</evidence>
<evidence type="ECO:0000256" key="6">
    <source>
        <dbReference type="ARBA" id="ARBA00022679"/>
    </source>
</evidence>
<keyword evidence="11" id="KW-0539">Nucleus</keyword>
<keyword evidence="4" id="KW-0963">Cytoplasm</keyword>
<dbReference type="STRING" id="105231.A0A1Y1HZY4"/>
<dbReference type="GO" id="GO:0005634">
    <property type="term" value="C:nucleus"/>
    <property type="evidence" value="ECO:0007669"/>
    <property type="project" value="UniProtKB-SubCell"/>
</dbReference>
<dbReference type="Gene3D" id="3.40.50.150">
    <property type="entry name" value="Vaccinia Virus protein VP39"/>
    <property type="match status" value="1"/>
</dbReference>
<sequence length="597" mass="65701">MQGNGPGSSEPFSFPSVSICEQIVTQDGDVHWGPPQRGELQIARDASFVFVEEQQRQGLLRGSLADNNLQVLRAGPTLQIWSMPAAQQAEARTILLRLSSQEANGRLWTLTREAQPKSAGDAKAGSVFEQKIEQASAKMYFHYYGQLVHQQNMLQDYVRTGTYYAAVLENRADFEGKIVVDVGAGSGILSLFAAQAGAKKVYAIEASDMAQYATRLAAGNGEVGSRITVVHGKVEEVSIPERADVLISEPMGTLLINERMLETYIIARDKFLRPGGKMFPSQGKIFMAPFADETLYTEIANKALFWQQQSYCGVDLSPLYGQAFSGYFSQPVVDAFDPRLLVAPSQTHVIDFMTAKEADLYEIDIPLSFKAAIATRVHGLACWFDVLFDGSNVLRWLSTAPGQPTTHWYQLRCVLSQPLYVLGGQQISGRLHMVAHASQSYTINLTLSTTTGGRVQSSSGKLDLKEPYYRMSQAATYGSWYGMEDSQAGGQPQQQQQAQEAPPAQMPPDVSMQQHEPYPNQHAPQQSGRQRRQPERSHPDGYQSGMGNAAQSQQQQQYWAGQQGRPEGAYASGGQYSQGNSGGGYNNQSGQTGWQYR</sequence>
<dbReference type="Proteomes" id="UP000054558">
    <property type="component" value="Unassembled WGS sequence"/>
</dbReference>
<proteinExistence type="predicted"/>
<reference evidence="16 17" key="1">
    <citation type="journal article" date="2014" name="Nat. Commun.">
        <title>Klebsormidium flaccidum genome reveals primary factors for plant terrestrial adaptation.</title>
        <authorList>
            <person name="Hori K."/>
            <person name="Maruyama F."/>
            <person name="Fujisawa T."/>
            <person name="Togashi T."/>
            <person name="Yamamoto N."/>
            <person name="Seo M."/>
            <person name="Sato S."/>
            <person name="Yamada T."/>
            <person name="Mori H."/>
            <person name="Tajima N."/>
            <person name="Moriyama T."/>
            <person name="Ikeuchi M."/>
            <person name="Watanabe M."/>
            <person name="Wada H."/>
            <person name="Kobayashi K."/>
            <person name="Saito M."/>
            <person name="Masuda T."/>
            <person name="Sasaki-Sekimoto Y."/>
            <person name="Mashiguchi K."/>
            <person name="Awai K."/>
            <person name="Shimojima M."/>
            <person name="Masuda S."/>
            <person name="Iwai M."/>
            <person name="Nobusawa T."/>
            <person name="Narise T."/>
            <person name="Kondo S."/>
            <person name="Saito H."/>
            <person name="Sato R."/>
            <person name="Murakawa M."/>
            <person name="Ihara Y."/>
            <person name="Oshima-Yamada Y."/>
            <person name="Ohtaka K."/>
            <person name="Satoh M."/>
            <person name="Sonobe K."/>
            <person name="Ishii M."/>
            <person name="Ohtani R."/>
            <person name="Kanamori-Sato M."/>
            <person name="Honoki R."/>
            <person name="Miyazaki D."/>
            <person name="Mochizuki H."/>
            <person name="Umetsu J."/>
            <person name="Higashi K."/>
            <person name="Shibata D."/>
            <person name="Kamiya Y."/>
            <person name="Sato N."/>
            <person name="Nakamura Y."/>
            <person name="Tabata S."/>
            <person name="Ida S."/>
            <person name="Kurokawa K."/>
            <person name="Ohta H."/>
        </authorList>
    </citation>
    <scope>NUCLEOTIDE SEQUENCE [LARGE SCALE GENOMIC DNA]</scope>
    <source>
        <strain evidence="16 17">NIES-2285</strain>
    </source>
</reference>
<dbReference type="PANTHER" id="PTHR11006">
    <property type="entry name" value="PROTEIN ARGININE N-METHYLTRANSFERASE"/>
    <property type="match status" value="1"/>
</dbReference>
<evidence type="ECO:0000256" key="10">
    <source>
        <dbReference type="ARBA" id="ARBA00023163"/>
    </source>
</evidence>
<evidence type="ECO:0000256" key="14">
    <source>
        <dbReference type="SAM" id="MobiDB-lite"/>
    </source>
</evidence>
<feature type="region of interest" description="Disordered" evidence="14">
    <location>
        <begin position="482"/>
        <end position="597"/>
    </location>
</feature>
<evidence type="ECO:0000256" key="13">
    <source>
        <dbReference type="PROSITE-ProRule" id="PRU01015"/>
    </source>
</evidence>
<dbReference type="EMBL" id="DF237071">
    <property type="protein sequence ID" value="GAQ82739.1"/>
    <property type="molecule type" value="Genomic_DNA"/>
</dbReference>
<dbReference type="Pfam" id="PF22528">
    <property type="entry name" value="PRMT_C"/>
    <property type="match status" value="1"/>
</dbReference>
<evidence type="ECO:0000313" key="16">
    <source>
        <dbReference type="EMBL" id="GAQ82739.1"/>
    </source>
</evidence>
<keyword evidence="5 13" id="KW-0489">Methyltransferase</keyword>
<evidence type="ECO:0000256" key="8">
    <source>
        <dbReference type="ARBA" id="ARBA00022853"/>
    </source>
</evidence>
<dbReference type="OMA" id="GIGDGMD"/>
<comment type="catalytic activity">
    <reaction evidence="12">
        <text>L-arginyl-[protein] + 2 S-adenosyl-L-methionine = N(omega),N(omega)-dimethyl-L-arginyl-[protein] + 2 S-adenosyl-L-homocysteine + 2 H(+)</text>
        <dbReference type="Rhea" id="RHEA:48096"/>
        <dbReference type="Rhea" id="RHEA-COMP:10532"/>
        <dbReference type="Rhea" id="RHEA-COMP:11991"/>
        <dbReference type="ChEBI" id="CHEBI:15378"/>
        <dbReference type="ChEBI" id="CHEBI:29965"/>
        <dbReference type="ChEBI" id="CHEBI:57856"/>
        <dbReference type="ChEBI" id="CHEBI:59789"/>
        <dbReference type="ChEBI" id="CHEBI:61897"/>
        <dbReference type="EC" id="2.1.1.319"/>
    </reaction>
</comment>
<evidence type="ECO:0000256" key="11">
    <source>
        <dbReference type="ARBA" id="ARBA00023242"/>
    </source>
</evidence>
<evidence type="ECO:0000256" key="5">
    <source>
        <dbReference type="ARBA" id="ARBA00022603"/>
    </source>
</evidence>
<keyword evidence="17" id="KW-1185">Reference proteome</keyword>
<dbReference type="GO" id="GO:0005737">
    <property type="term" value="C:cytoplasm"/>
    <property type="evidence" value="ECO:0007669"/>
    <property type="project" value="UniProtKB-SubCell"/>
</dbReference>
<dbReference type="GO" id="GO:0032259">
    <property type="term" value="P:methylation"/>
    <property type="evidence" value="ECO:0007669"/>
    <property type="project" value="UniProtKB-KW"/>
</dbReference>
<accession>A0A1Y1HZY4</accession>
<dbReference type="GO" id="GO:0035242">
    <property type="term" value="F:protein-arginine omega-N asymmetric methyltransferase activity"/>
    <property type="evidence" value="ECO:0007669"/>
    <property type="project" value="UniProtKB-EC"/>
</dbReference>
<organism evidence="16 17">
    <name type="scientific">Klebsormidium nitens</name>
    <name type="common">Green alga</name>
    <name type="synonym">Ulothrix nitens</name>
    <dbReference type="NCBI Taxonomy" id="105231"/>
    <lineage>
        <taxon>Eukaryota</taxon>
        <taxon>Viridiplantae</taxon>
        <taxon>Streptophyta</taxon>
        <taxon>Klebsormidiophyceae</taxon>
        <taxon>Klebsormidiales</taxon>
        <taxon>Klebsormidiaceae</taxon>
        <taxon>Klebsormidium</taxon>
    </lineage>
</organism>
<evidence type="ECO:0000256" key="9">
    <source>
        <dbReference type="ARBA" id="ARBA00023015"/>
    </source>
</evidence>
<dbReference type="InterPro" id="IPR029063">
    <property type="entry name" value="SAM-dependent_MTases_sf"/>
</dbReference>
<evidence type="ECO:0000256" key="4">
    <source>
        <dbReference type="ARBA" id="ARBA00022490"/>
    </source>
</evidence>
<dbReference type="FunFam" id="3.40.50.150:FF:000052">
    <property type="entry name" value="Probable histone-arginine methyltransferase CARM1"/>
    <property type="match status" value="1"/>
</dbReference>
<keyword evidence="9" id="KW-0805">Transcription regulation</keyword>
<feature type="compositionally biased region" description="Low complexity" evidence="14">
    <location>
        <begin position="487"/>
        <end position="503"/>
    </location>
</feature>
<dbReference type="InterPro" id="IPR055135">
    <property type="entry name" value="PRMT_dom"/>
</dbReference>
<protein>
    <recommendedName>
        <fullName evidence="3">type I protein arginine methyltransferase</fullName>
        <ecNumber evidence="3">2.1.1.319</ecNumber>
    </recommendedName>
</protein>
<evidence type="ECO:0000256" key="7">
    <source>
        <dbReference type="ARBA" id="ARBA00022691"/>
    </source>
</evidence>
<dbReference type="PROSITE" id="PS51678">
    <property type="entry name" value="SAM_MT_PRMT"/>
    <property type="match status" value="1"/>
</dbReference>
<dbReference type="Gene3D" id="2.70.160.11">
    <property type="entry name" value="Hnrnp arginine n-methyltransferase1"/>
    <property type="match status" value="1"/>
</dbReference>
<evidence type="ECO:0000313" key="17">
    <source>
        <dbReference type="Proteomes" id="UP000054558"/>
    </source>
</evidence>
<dbReference type="PANTHER" id="PTHR11006:SF10">
    <property type="entry name" value="HISTONE-ARGININE METHYLTRANSFERASE CARMER-RELATED"/>
    <property type="match status" value="1"/>
</dbReference>
<gene>
    <name evidence="16" type="ORF">KFL_001220070</name>
</gene>
<dbReference type="GO" id="GO:0006355">
    <property type="term" value="P:regulation of DNA-templated transcription"/>
    <property type="evidence" value="ECO:0000318"/>
    <property type="project" value="GO_Central"/>
</dbReference>
<dbReference type="GO" id="GO:0070611">
    <property type="term" value="F:histone H3R2 methyltransferase activity"/>
    <property type="evidence" value="ECO:0000318"/>
    <property type="project" value="GO_Central"/>
</dbReference>
<feature type="domain" description="Protein arginine N-methyltransferase" evidence="15">
    <location>
        <begin position="283"/>
        <end position="445"/>
    </location>
</feature>
<dbReference type="InterPro" id="IPR025799">
    <property type="entry name" value="Arg_MeTrfase"/>
</dbReference>
<dbReference type="SUPFAM" id="SSF53335">
    <property type="entry name" value="S-adenosyl-L-methionine-dependent methyltransferases"/>
    <property type="match status" value="1"/>
</dbReference>
<name>A0A1Y1HZY4_KLENI</name>
<comment type="subcellular location">
    <subcellularLocation>
        <location evidence="2">Cytoplasm</location>
    </subcellularLocation>
    <subcellularLocation>
        <location evidence="1">Nucleus</location>
    </subcellularLocation>
</comment>